<reference evidence="1" key="2">
    <citation type="journal article" date="2022" name="New Phytol.">
        <title>Evolutionary transition to the ectomycorrhizal habit in the genomes of a hyperdiverse lineage of mushroom-forming fungi.</title>
        <authorList>
            <person name="Looney B."/>
            <person name="Miyauchi S."/>
            <person name="Morin E."/>
            <person name="Drula E."/>
            <person name="Courty P.E."/>
            <person name="Kohler A."/>
            <person name="Kuo A."/>
            <person name="LaButti K."/>
            <person name="Pangilinan J."/>
            <person name="Lipzen A."/>
            <person name="Riley R."/>
            <person name="Andreopoulos W."/>
            <person name="He G."/>
            <person name="Johnson J."/>
            <person name="Nolan M."/>
            <person name="Tritt A."/>
            <person name="Barry K.W."/>
            <person name="Grigoriev I.V."/>
            <person name="Nagy L.G."/>
            <person name="Hibbett D."/>
            <person name="Henrissat B."/>
            <person name="Matheny P.B."/>
            <person name="Labbe J."/>
            <person name="Martin F.M."/>
        </authorList>
    </citation>
    <scope>NUCLEOTIDE SEQUENCE</scope>
    <source>
        <strain evidence="1">EC-137</strain>
    </source>
</reference>
<accession>A0ACB8QTY9</accession>
<proteinExistence type="predicted"/>
<keyword evidence="2" id="KW-1185">Reference proteome</keyword>
<evidence type="ECO:0000313" key="2">
    <source>
        <dbReference type="Proteomes" id="UP000814128"/>
    </source>
</evidence>
<dbReference type="Proteomes" id="UP000814128">
    <property type="component" value="Unassembled WGS sequence"/>
</dbReference>
<sequence>MSSTVRNSSKVSVPYNPADQHSYLQQLENRARFLGLSRSPTRVRVSALWASKKPAFTLLAEMSAKHIALNGLPRAVTPADIRRILGSRHVGGHVYQVSLDYRQLLPTNKAYLTIDEQENYSRVFSALQQFPLLGHTITAASTPTPNETPTRMRGIEGRELAQGRGLEITGTGPQGGVVEVGRSVCLMGFPSRTKIDTLRSFLRGYKLVAGSSDITQIRSQSRGQGPARWLIRLESQSEAQRLVRNLHMTYFEPAFHSSRFLVQARVVY</sequence>
<gene>
    <name evidence="1" type="ORF">K488DRAFT_44104</name>
</gene>
<organism evidence="1 2">
    <name type="scientific">Vararia minispora EC-137</name>
    <dbReference type="NCBI Taxonomy" id="1314806"/>
    <lineage>
        <taxon>Eukaryota</taxon>
        <taxon>Fungi</taxon>
        <taxon>Dikarya</taxon>
        <taxon>Basidiomycota</taxon>
        <taxon>Agaricomycotina</taxon>
        <taxon>Agaricomycetes</taxon>
        <taxon>Russulales</taxon>
        <taxon>Lachnocladiaceae</taxon>
        <taxon>Vararia</taxon>
    </lineage>
</organism>
<protein>
    <submittedName>
        <fullName evidence="1">Uncharacterized protein</fullName>
    </submittedName>
</protein>
<dbReference type="EMBL" id="MU273490">
    <property type="protein sequence ID" value="KAI0035047.1"/>
    <property type="molecule type" value="Genomic_DNA"/>
</dbReference>
<name>A0ACB8QTY9_9AGAM</name>
<reference evidence="1" key="1">
    <citation type="submission" date="2021-02" db="EMBL/GenBank/DDBJ databases">
        <authorList>
            <consortium name="DOE Joint Genome Institute"/>
            <person name="Ahrendt S."/>
            <person name="Looney B.P."/>
            <person name="Miyauchi S."/>
            <person name="Morin E."/>
            <person name="Drula E."/>
            <person name="Courty P.E."/>
            <person name="Chicoki N."/>
            <person name="Fauchery L."/>
            <person name="Kohler A."/>
            <person name="Kuo A."/>
            <person name="Labutti K."/>
            <person name="Pangilinan J."/>
            <person name="Lipzen A."/>
            <person name="Riley R."/>
            <person name="Andreopoulos W."/>
            <person name="He G."/>
            <person name="Johnson J."/>
            <person name="Barry K.W."/>
            <person name="Grigoriev I.V."/>
            <person name="Nagy L."/>
            <person name="Hibbett D."/>
            <person name="Henrissat B."/>
            <person name="Matheny P.B."/>
            <person name="Labbe J."/>
            <person name="Martin F."/>
        </authorList>
    </citation>
    <scope>NUCLEOTIDE SEQUENCE</scope>
    <source>
        <strain evidence="1">EC-137</strain>
    </source>
</reference>
<evidence type="ECO:0000313" key="1">
    <source>
        <dbReference type="EMBL" id="KAI0035047.1"/>
    </source>
</evidence>
<comment type="caution">
    <text evidence="1">The sequence shown here is derived from an EMBL/GenBank/DDBJ whole genome shotgun (WGS) entry which is preliminary data.</text>
</comment>